<evidence type="ECO:0000313" key="6">
    <source>
        <dbReference type="Proteomes" id="UP001151699"/>
    </source>
</evidence>
<dbReference type="InterPro" id="IPR009003">
    <property type="entry name" value="Peptidase_S1_PA"/>
</dbReference>
<name>A0A9Q0RY90_9DIPT</name>
<gene>
    <name evidence="5" type="primary">COGS_1</name>
    <name evidence="5" type="ORF">Bhyg_09838</name>
</gene>
<keyword evidence="3" id="KW-0732">Signal</keyword>
<proteinExistence type="inferred from homology"/>
<dbReference type="InterPro" id="IPR051333">
    <property type="entry name" value="CLIP_Serine_Protease"/>
</dbReference>
<dbReference type="FunFam" id="2.40.10.10:FF:000068">
    <property type="entry name" value="transmembrane protease serine 2"/>
    <property type="match status" value="1"/>
</dbReference>
<dbReference type="SUPFAM" id="SSF50494">
    <property type="entry name" value="Trypsin-like serine proteases"/>
    <property type="match status" value="1"/>
</dbReference>
<dbReference type="PANTHER" id="PTHR24260:SF136">
    <property type="entry name" value="GH08193P-RELATED"/>
    <property type="match status" value="1"/>
</dbReference>
<evidence type="ECO:0000259" key="4">
    <source>
        <dbReference type="PROSITE" id="PS50240"/>
    </source>
</evidence>
<feature type="chain" id="PRO_5040276321" evidence="3">
    <location>
        <begin position="23"/>
        <end position="264"/>
    </location>
</feature>
<evidence type="ECO:0000256" key="3">
    <source>
        <dbReference type="SAM" id="SignalP"/>
    </source>
</evidence>
<accession>A0A9Q0RY90</accession>
<evidence type="ECO:0000313" key="5">
    <source>
        <dbReference type="EMBL" id="KAJ6637112.1"/>
    </source>
</evidence>
<evidence type="ECO:0000256" key="1">
    <source>
        <dbReference type="ARBA" id="ARBA00023157"/>
    </source>
</evidence>
<evidence type="ECO:0000256" key="2">
    <source>
        <dbReference type="ARBA" id="ARBA00024195"/>
    </source>
</evidence>
<dbReference type="InterPro" id="IPR043504">
    <property type="entry name" value="Peptidase_S1_PA_chymotrypsin"/>
</dbReference>
<dbReference type="Pfam" id="PF00089">
    <property type="entry name" value="Trypsin"/>
    <property type="match status" value="1"/>
</dbReference>
<dbReference type="InterPro" id="IPR001314">
    <property type="entry name" value="Peptidase_S1A"/>
</dbReference>
<feature type="signal peptide" evidence="3">
    <location>
        <begin position="1"/>
        <end position="22"/>
    </location>
</feature>
<organism evidence="5 6">
    <name type="scientific">Pseudolycoriella hygida</name>
    <dbReference type="NCBI Taxonomy" id="35572"/>
    <lineage>
        <taxon>Eukaryota</taxon>
        <taxon>Metazoa</taxon>
        <taxon>Ecdysozoa</taxon>
        <taxon>Arthropoda</taxon>
        <taxon>Hexapoda</taxon>
        <taxon>Insecta</taxon>
        <taxon>Pterygota</taxon>
        <taxon>Neoptera</taxon>
        <taxon>Endopterygota</taxon>
        <taxon>Diptera</taxon>
        <taxon>Nematocera</taxon>
        <taxon>Sciaroidea</taxon>
        <taxon>Sciaridae</taxon>
        <taxon>Pseudolycoriella</taxon>
    </lineage>
</organism>
<sequence>MNKSKVVPAIFLLMLTFSNVKTSPVSRIIDGTIANQHQFPWQASLHITTPTLTRYCGGSLISRDFVLTAAWCLRDALSVRIDMGSIIFLQPAVTLTSTQFIKHPQYNDVFNANNIGIIRLPTPVGDFSNTLRAILIPGPSHAGESYINTASLISGYGVHELGSNVLSNYLRYAPQTTITNEECQQSFDSNFVQATSICARSSTTQAACFGDMGGPLVVQYQDTWMQIGIASTLQSTGCQGTVVYTRLTSYIEWIRAMTGISNDS</sequence>
<dbReference type="PANTHER" id="PTHR24260">
    <property type="match status" value="1"/>
</dbReference>
<dbReference type="OrthoDB" id="5565075at2759"/>
<keyword evidence="6" id="KW-1185">Reference proteome</keyword>
<dbReference type="PRINTS" id="PR00722">
    <property type="entry name" value="CHYMOTRYPSIN"/>
</dbReference>
<dbReference type="InterPro" id="IPR001254">
    <property type="entry name" value="Trypsin_dom"/>
</dbReference>
<protein>
    <submittedName>
        <fullName evidence="5">Collagenase</fullName>
    </submittedName>
</protein>
<dbReference type="GO" id="GO:0004252">
    <property type="term" value="F:serine-type endopeptidase activity"/>
    <property type="evidence" value="ECO:0007669"/>
    <property type="project" value="InterPro"/>
</dbReference>
<dbReference type="GO" id="GO:0006508">
    <property type="term" value="P:proteolysis"/>
    <property type="evidence" value="ECO:0007669"/>
    <property type="project" value="InterPro"/>
</dbReference>
<feature type="domain" description="Peptidase S1" evidence="4">
    <location>
        <begin position="28"/>
        <end position="259"/>
    </location>
</feature>
<reference evidence="5" key="1">
    <citation type="submission" date="2022-07" db="EMBL/GenBank/DDBJ databases">
        <authorList>
            <person name="Trinca V."/>
            <person name="Uliana J.V.C."/>
            <person name="Torres T.T."/>
            <person name="Ward R.J."/>
            <person name="Monesi N."/>
        </authorList>
    </citation>
    <scope>NUCLEOTIDE SEQUENCE</scope>
    <source>
        <strain evidence="5">HSMRA1968</strain>
        <tissue evidence="5">Whole embryos</tissue>
    </source>
</reference>
<dbReference type="Gene3D" id="2.40.10.10">
    <property type="entry name" value="Trypsin-like serine proteases"/>
    <property type="match status" value="1"/>
</dbReference>
<keyword evidence="1" id="KW-1015">Disulfide bond</keyword>
<dbReference type="SMART" id="SM00020">
    <property type="entry name" value="Tryp_SPc"/>
    <property type="match status" value="1"/>
</dbReference>
<comment type="similarity">
    <text evidence="2">Belongs to the peptidase S1 family. CLIP subfamily.</text>
</comment>
<dbReference type="Proteomes" id="UP001151699">
    <property type="component" value="Chromosome X"/>
</dbReference>
<dbReference type="AlphaFoldDB" id="A0A9Q0RY90"/>
<dbReference type="CDD" id="cd00190">
    <property type="entry name" value="Tryp_SPc"/>
    <property type="match status" value="1"/>
</dbReference>
<dbReference type="EMBL" id="WJQU01000003">
    <property type="protein sequence ID" value="KAJ6637112.1"/>
    <property type="molecule type" value="Genomic_DNA"/>
</dbReference>
<dbReference type="PROSITE" id="PS50240">
    <property type="entry name" value="TRYPSIN_DOM"/>
    <property type="match status" value="1"/>
</dbReference>
<comment type="caution">
    <text evidence="5">The sequence shown here is derived from an EMBL/GenBank/DDBJ whole genome shotgun (WGS) entry which is preliminary data.</text>
</comment>